<keyword evidence="7" id="KW-1185">Reference proteome</keyword>
<accession>A2FR01</accession>
<dbReference type="InterPro" id="IPR007273">
    <property type="entry name" value="SCAMP"/>
</dbReference>
<dbReference type="VEuPathDB" id="TrichDB:TVAG_317260"/>
<dbReference type="EMBL" id="DS113954">
    <property type="protein sequence ID" value="EAX92668.1"/>
    <property type="molecule type" value="Genomic_DNA"/>
</dbReference>
<evidence type="ECO:0000313" key="7">
    <source>
        <dbReference type="Proteomes" id="UP000001542"/>
    </source>
</evidence>
<dbReference type="RefSeq" id="XP_001305598.1">
    <property type="nucleotide sequence ID" value="XM_001305597.1"/>
</dbReference>
<dbReference type="AlphaFoldDB" id="A2FR01"/>
<proteinExistence type="predicted"/>
<gene>
    <name evidence="6" type="ORF">TVAG_317260</name>
</gene>
<feature type="transmembrane region" description="Helical" evidence="5">
    <location>
        <begin position="179"/>
        <end position="202"/>
    </location>
</feature>
<keyword evidence="4 5" id="KW-0472">Membrane</keyword>
<comment type="subcellular location">
    <subcellularLocation>
        <location evidence="1">Membrane</location>
        <topology evidence="1">Multi-pass membrane protein</topology>
    </subcellularLocation>
</comment>
<evidence type="ECO:0000256" key="5">
    <source>
        <dbReference type="SAM" id="Phobius"/>
    </source>
</evidence>
<evidence type="ECO:0008006" key="8">
    <source>
        <dbReference type="Google" id="ProtNLM"/>
    </source>
</evidence>
<dbReference type="OrthoDB" id="242866at2759"/>
<protein>
    <recommendedName>
        <fullName evidence="8">Transmembrane protein</fullName>
    </recommendedName>
</protein>
<dbReference type="KEGG" id="tva:4750381"/>
<dbReference type="GO" id="GO:0015031">
    <property type="term" value="P:protein transport"/>
    <property type="evidence" value="ECO:0007669"/>
    <property type="project" value="InterPro"/>
</dbReference>
<feature type="transmembrane region" description="Helical" evidence="5">
    <location>
        <begin position="66"/>
        <end position="91"/>
    </location>
</feature>
<dbReference type="PANTHER" id="PTHR10687">
    <property type="entry name" value="SECRETORY CARRIER-ASSOCIATED MEMBRANE PROTEIN SCAMP"/>
    <property type="match status" value="1"/>
</dbReference>
<reference evidence="6" key="1">
    <citation type="submission" date="2006-10" db="EMBL/GenBank/DDBJ databases">
        <authorList>
            <person name="Amadeo P."/>
            <person name="Zhao Q."/>
            <person name="Wortman J."/>
            <person name="Fraser-Liggett C."/>
            <person name="Carlton J."/>
        </authorList>
    </citation>
    <scope>NUCLEOTIDE SEQUENCE</scope>
    <source>
        <strain evidence="6">G3</strain>
    </source>
</reference>
<dbReference type="InParanoid" id="A2FR01"/>
<dbReference type="PANTHER" id="PTHR10687:SF2">
    <property type="entry name" value="SECRETORY CARRIER-ASSOCIATED MEMBRANE PROTEIN"/>
    <property type="match status" value="1"/>
</dbReference>
<keyword evidence="2 5" id="KW-0812">Transmembrane</keyword>
<reference evidence="6" key="2">
    <citation type="journal article" date="2007" name="Science">
        <title>Draft genome sequence of the sexually transmitted pathogen Trichomonas vaginalis.</title>
        <authorList>
            <person name="Carlton J.M."/>
            <person name="Hirt R.P."/>
            <person name="Silva J.C."/>
            <person name="Delcher A.L."/>
            <person name="Schatz M."/>
            <person name="Zhao Q."/>
            <person name="Wortman J.R."/>
            <person name="Bidwell S.L."/>
            <person name="Alsmark U.C.M."/>
            <person name="Besteiro S."/>
            <person name="Sicheritz-Ponten T."/>
            <person name="Noel C.J."/>
            <person name="Dacks J.B."/>
            <person name="Foster P.G."/>
            <person name="Simillion C."/>
            <person name="Van de Peer Y."/>
            <person name="Miranda-Saavedra D."/>
            <person name="Barton G.J."/>
            <person name="Westrop G.D."/>
            <person name="Mueller S."/>
            <person name="Dessi D."/>
            <person name="Fiori P.L."/>
            <person name="Ren Q."/>
            <person name="Paulsen I."/>
            <person name="Zhang H."/>
            <person name="Bastida-Corcuera F.D."/>
            <person name="Simoes-Barbosa A."/>
            <person name="Brown M.T."/>
            <person name="Hayes R.D."/>
            <person name="Mukherjee M."/>
            <person name="Okumura C.Y."/>
            <person name="Schneider R."/>
            <person name="Smith A.J."/>
            <person name="Vanacova S."/>
            <person name="Villalvazo M."/>
            <person name="Haas B.J."/>
            <person name="Pertea M."/>
            <person name="Feldblyum T.V."/>
            <person name="Utterback T.R."/>
            <person name="Shu C.L."/>
            <person name="Osoegawa K."/>
            <person name="de Jong P.J."/>
            <person name="Hrdy I."/>
            <person name="Horvathova L."/>
            <person name="Zubacova Z."/>
            <person name="Dolezal P."/>
            <person name="Malik S.B."/>
            <person name="Logsdon J.M. Jr."/>
            <person name="Henze K."/>
            <person name="Gupta A."/>
            <person name="Wang C.C."/>
            <person name="Dunne R.L."/>
            <person name="Upcroft J.A."/>
            <person name="Upcroft P."/>
            <person name="White O."/>
            <person name="Salzberg S.L."/>
            <person name="Tang P."/>
            <person name="Chiu C.-H."/>
            <person name="Lee Y.-S."/>
            <person name="Embley T.M."/>
            <person name="Coombs G.H."/>
            <person name="Mottram J.C."/>
            <person name="Tachezy J."/>
            <person name="Fraser-Liggett C.M."/>
            <person name="Johnson P.J."/>
        </authorList>
    </citation>
    <scope>NUCLEOTIDE SEQUENCE [LARGE SCALE GENOMIC DNA]</scope>
    <source>
        <strain evidence="6">G3</strain>
    </source>
</reference>
<feature type="transmembrane region" description="Helical" evidence="5">
    <location>
        <begin position="144"/>
        <end position="167"/>
    </location>
</feature>
<dbReference type="Proteomes" id="UP000001542">
    <property type="component" value="Unassembled WGS sequence"/>
</dbReference>
<sequence>MTENETLPNPFAASQQQTVESSDLEGLERESVTNNAHIPNFPSFYPVVYVDLNAEIPHNFWSFFKLMYVSALSFTGACIFQIFVQFFGFAINYHWFKCPIKDVFMSLVLAVFLPILLFSNQYYSFYCSIRDEKPNFRFGLLQTFVIAALLIIIIGIPGSGCVGIWWLDIAANYGSAASVLFGVLVTIWHIINLILQFVVLIIHRTHDFSYNGRISNPADV</sequence>
<organism evidence="6 7">
    <name type="scientific">Trichomonas vaginalis (strain ATCC PRA-98 / G3)</name>
    <dbReference type="NCBI Taxonomy" id="412133"/>
    <lineage>
        <taxon>Eukaryota</taxon>
        <taxon>Metamonada</taxon>
        <taxon>Parabasalia</taxon>
        <taxon>Trichomonadida</taxon>
        <taxon>Trichomonadidae</taxon>
        <taxon>Trichomonas</taxon>
    </lineage>
</organism>
<feature type="transmembrane region" description="Helical" evidence="5">
    <location>
        <begin position="103"/>
        <end position="123"/>
    </location>
</feature>
<dbReference type="GO" id="GO:0055038">
    <property type="term" value="C:recycling endosome membrane"/>
    <property type="evidence" value="ECO:0000318"/>
    <property type="project" value="GO_Central"/>
</dbReference>
<evidence type="ECO:0000313" key="6">
    <source>
        <dbReference type="EMBL" id="EAX92668.1"/>
    </source>
</evidence>
<evidence type="ECO:0000256" key="3">
    <source>
        <dbReference type="ARBA" id="ARBA00022989"/>
    </source>
</evidence>
<name>A2FR01_TRIV3</name>
<dbReference type="Pfam" id="PF04144">
    <property type="entry name" value="SCAMP"/>
    <property type="match status" value="1"/>
</dbReference>
<dbReference type="VEuPathDB" id="TrichDB:TVAGG3_0744390"/>
<evidence type="ECO:0000256" key="2">
    <source>
        <dbReference type="ARBA" id="ARBA00022692"/>
    </source>
</evidence>
<evidence type="ECO:0000256" key="4">
    <source>
        <dbReference type="ARBA" id="ARBA00023136"/>
    </source>
</evidence>
<keyword evidence="3 5" id="KW-1133">Transmembrane helix</keyword>
<dbReference type="GO" id="GO:0032588">
    <property type="term" value="C:trans-Golgi network membrane"/>
    <property type="evidence" value="ECO:0000318"/>
    <property type="project" value="GO_Central"/>
</dbReference>
<evidence type="ECO:0000256" key="1">
    <source>
        <dbReference type="ARBA" id="ARBA00004141"/>
    </source>
</evidence>